<keyword evidence="2" id="KW-0175">Coiled coil</keyword>
<comment type="similarity">
    <text evidence="1">Belongs to the PspA/Vipp/IM30 family.</text>
</comment>
<dbReference type="AlphaFoldDB" id="A0A0P9YP05"/>
<evidence type="ECO:0000256" key="2">
    <source>
        <dbReference type="SAM" id="Coils"/>
    </source>
</evidence>
<dbReference type="RefSeq" id="WP_057408214.1">
    <property type="nucleotide sequence ID" value="NZ_LJRC01000042.1"/>
</dbReference>
<protein>
    <submittedName>
        <fullName evidence="3">Phage shock protein A, PspA</fullName>
    </submittedName>
</protein>
<dbReference type="PATRIC" id="fig|251707.3.peg.4844"/>
<reference evidence="3 4" key="1">
    <citation type="submission" date="2015-09" db="EMBL/GenBank/DDBJ databases">
        <title>Genome announcement of multiple Pseudomonas syringae strains.</title>
        <authorList>
            <person name="Thakur S."/>
            <person name="Wang P.W."/>
            <person name="Gong Y."/>
            <person name="Weir B.S."/>
            <person name="Guttman D.S."/>
        </authorList>
    </citation>
    <scope>NUCLEOTIDE SEQUENCE [LARGE SCALE GENOMIC DNA]</scope>
    <source>
        <strain evidence="3 4">ICMP3956</strain>
    </source>
</reference>
<dbReference type="InterPro" id="IPR007157">
    <property type="entry name" value="PspA_VIPP1"/>
</dbReference>
<evidence type="ECO:0000313" key="4">
    <source>
        <dbReference type="Proteomes" id="UP000050562"/>
    </source>
</evidence>
<evidence type="ECO:0000313" key="3">
    <source>
        <dbReference type="EMBL" id="KPY40211.1"/>
    </source>
</evidence>
<organism evidence="3 4">
    <name type="scientific">Pseudomonas syringae pv. primulae</name>
    <dbReference type="NCBI Taxonomy" id="251707"/>
    <lineage>
        <taxon>Bacteria</taxon>
        <taxon>Pseudomonadati</taxon>
        <taxon>Pseudomonadota</taxon>
        <taxon>Gammaproteobacteria</taxon>
        <taxon>Pseudomonadales</taxon>
        <taxon>Pseudomonadaceae</taxon>
        <taxon>Pseudomonas</taxon>
    </lineage>
</organism>
<evidence type="ECO:0000256" key="1">
    <source>
        <dbReference type="ARBA" id="ARBA00043985"/>
    </source>
</evidence>
<dbReference type="Pfam" id="PF04012">
    <property type="entry name" value="PspA_IM30"/>
    <property type="match status" value="1"/>
</dbReference>
<comment type="caution">
    <text evidence="3">The sequence shown here is derived from an EMBL/GenBank/DDBJ whole genome shotgun (WGS) entry which is preliminary data.</text>
</comment>
<gene>
    <name evidence="3" type="ORF">ALO52_03700</name>
</gene>
<proteinExistence type="inferred from homology"/>
<dbReference type="Proteomes" id="UP000050562">
    <property type="component" value="Unassembled WGS sequence"/>
</dbReference>
<feature type="coiled-coil region" evidence="2">
    <location>
        <begin position="159"/>
        <end position="186"/>
    </location>
</feature>
<dbReference type="EMBL" id="LJRC01000042">
    <property type="protein sequence ID" value="KPY40211.1"/>
    <property type="molecule type" value="Genomic_DNA"/>
</dbReference>
<name>A0A0P9YP05_9PSED</name>
<sequence>MAGIWTKIVTALRGGESEASSSIVARQTLHILDQEIRNAEQHLDASRSSLAGLMAKSLHATRKVTQARAEVASLVRDAETALEADDEATALEAASRIGLLEKRMAEDAGIAQGYATAVSSLSASLRVSEQKLWALRQQVEMVRTTEFVQQAQGGWAVSREESADRLRSATDALNDLRQRQLETEARRQVQEESSFADADLEQRLLDAGISIDTFSAQTVLQRIKTHREQQCA</sequence>
<accession>A0A0P9YP05</accession>